<proteinExistence type="predicted"/>
<dbReference type="PANTHER" id="PTHR38681">
    <property type="entry name" value="RETROVIRUS-RELATED POL POLYPROTEIN FROM TRANSPOSON 412-LIKE PROTEIN-RELATED"/>
    <property type="match status" value="1"/>
</dbReference>
<dbReference type="AlphaFoldDB" id="A0A8X6NX16"/>
<accession>A0A8X6NX16</accession>
<dbReference type="OrthoDB" id="10047206at2759"/>
<sequence length="147" mass="16585">MSHLLTRVDRFTRWSEAFPIPNTEGDTAASAFFSSDGSQGANQTRTTSYHPKSNGAVERFHRQLKSALMNYKDNAVSSSAELIYVTALKLPGEFFFSLLPIARAPEFLQSLRRQCSCFEASSCISSFFLSDIHHQGYFLFTLRFPKP</sequence>
<organism evidence="1 2">
    <name type="scientific">Nephila pilipes</name>
    <name type="common">Giant wood spider</name>
    <name type="synonym">Nephila maculata</name>
    <dbReference type="NCBI Taxonomy" id="299642"/>
    <lineage>
        <taxon>Eukaryota</taxon>
        <taxon>Metazoa</taxon>
        <taxon>Ecdysozoa</taxon>
        <taxon>Arthropoda</taxon>
        <taxon>Chelicerata</taxon>
        <taxon>Arachnida</taxon>
        <taxon>Araneae</taxon>
        <taxon>Araneomorphae</taxon>
        <taxon>Entelegynae</taxon>
        <taxon>Araneoidea</taxon>
        <taxon>Nephilidae</taxon>
        <taxon>Nephila</taxon>
    </lineage>
</organism>
<dbReference type="EMBL" id="BMAW01063307">
    <property type="protein sequence ID" value="GFT39679.1"/>
    <property type="molecule type" value="Genomic_DNA"/>
</dbReference>
<dbReference type="SUPFAM" id="SSF53098">
    <property type="entry name" value="Ribonuclease H-like"/>
    <property type="match status" value="1"/>
</dbReference>
<dbReference type="InterPro" id="IPR012337">
    <property type="entry name" value="RNaseH-like_sf"/>
</dbReference>
<comment type="caution">
    <text evidence="1">The sequence shown here is derived from an EMBL/GenBank/DDBJ whole genome shotgun (WGS) entry which is preliminary data.</text>
</comment>
<dbReference type="PANTHER" id="PTHR38681:SF1">
    <property type="entry name" value="RETROVIRUS-RELATED POL POLYPROTEIN FROM TRANSPOSON 412-LIKE PROTEIN"/>
    <property type="match status" value="1"/>
</dbReference>
<dbReference type="GO" id="GO:0003676">
    <property type="term" value="F:nucleic acid binding"/>
    <property type="evidence" value="ECO:0007669"/>
    <property type="project" value="InterPro"/>
</dbReference>
<dbReference type="InterPro" id="IPR036397">
    <property type="entry name" value="RNaseH_sf"/>
</dbReference>
<dbReference type="Gene3D" id="3.30.420.10">
    <property type="entry name" value="Ribonuclease H-like superfamily/Ribonuclease H"/>
    <property type="match status" value="1"/>
</dbReference>
<evidence type="ECO:0000313" key="1">
    <source>
        <dbReference type="EMBL" id="GFT39679.1"/>
    </source>
</evidence>
<reference evidence="1" key="1">
    <citation type="submission" date="2020-08" db="EMBL/GenBank/DDBJ databases">
        <title>Multicomponent nature underlies the extraordinary mechanical properties of spider dragline silk.</title>
        <authorList>
            <person name="Kono N."/>
            <person name="Nakamura H."/>
            <person name="Mori M."/>
            <person name="Yoshida Y."/>
            <person name="Ohtoshi R."/>
            <person name="Malay A.D."/>
            <person name="Moran D.A.P."/>
            <person name="Tomita M."/>
            <person name="Numata K."/>
            <person name="Arakawa K."/>
        </authorList>
    </citation>
    <scope>NUCLEOTIDE SEQUENCE</scope>
</reference>
<keyword evidence="2" id="KW-1185">Reference proteome</keyword>
<name>A0A8X6NX16_NEPPI</name>
<gene>
    <name evidence="1" type="primary">TY3B-I_150</name>
    <name evidence="1" type="ORF">NPIL_539091</name>
</gene>
<dbReference type="Proteomes" id="UP000887013">
    <property type="component" value="Unassembled WGS sequence"/>
</dbReference>
<protein>
    <submittedName>
        <fullName evidence="1">Transposon Ty3-I Gag-Pol polyprotein</fullName>
    </submittedName>
</protein>
<evidence type="ECO:0000313" key="2">
    <source>
        <dbReference type="Proteomes" id="UP000887013"/>
    </source>
</evidence>